<dbReference type="InterPro" id="IPR036737">
    <property type="entry name" value="OmpA-like_sf"/>
</dbReference>
<dbReference type="Gene3D" id="2.60.40.10">
    <property type="entry name" value="Immunoglobulins"/>
    <property type="match status" value="1"/>
</dbReference>
<dbReference type="RefSeq" id="WP_194449654.1">
    <property type="nucleotide sequence ID" value="NZ_CP063849.1"/>
</dbReference>
<protein>
    <submittedName>
        <fullName evidence="5">PKD domain-containing protein</fullName>
    </submittedName>
</protein>
<dbReference type="Proteomes" id="UP000593892">
    <property type="component" value="Chromosome"/>
</dbReference>
<organism evidence="5 6">
    <name type="scientific">Paludibaculum fermentans</name>
    <dbReference type="NCBI Taxonomy" id="1473598"/>
    <lineage>
        <taxon>Bacteria</taxon>
        <taxon>Pseudomonadati</taxon>
        <taxon>Acidobacteriota</taxon>
        <taxon>Terriglobia</taxon>
        <taxon>Bryobacterales</taxon>
        <taxon>Bryobacteraceae</taxon>
        <taxon>Paludibaculum</taxon>
    </lineage>
</organism>
<evidence type="ECO:0000313" key="6">
    <source>
        <dbReference type="Proteomes" id="UP000593892"/>
    </source>
</evidence>
<evidence type="ECO:0000256" key="3">
    <source>
        <dbReference type="SAM" id="SignalP"/>
    </source>
</evidence>
<accession>A0A7S7NQM0</accession>
<dbReference type="SUPFAM" id="SSF103088">
    <property type="entry name" value="OmpA-like"/>
    <property type="match status" value="1"/>
</dbReference>
<dbReference type="EMBL" id="CP063849">
    <property type="protein sequence ID" value="QOY87991.1"/>
    <property type="molecule type" value="Genomic_DNA"/>
</dbReference>
<evidence type="ECO:0000256" key="1">
    <source>
        <dbReference type="ARBA" id="ARBA00022729"/>
    </source>
</evidence>
<sequence>MKLTTLSPSNRSWSRALVAAGLAMALCTSAGAQQATADKKKAAAEGDERPDFVELNGFLGGSFFQQVDKGLGTKLVNGGAAGARVTENFWRYVGLEQAFTYSTNNFTFLKPNQPGLPNYGFGNRIYQYSLNPVVYWTPRGSRFRPFLTVGLSALNITPTDTGKAQGNFVSNQAFGAQNTGNNIQPAMNYGGGLKFHLTDRIGLRFDVRGLYTKNPTFKLPDSSPTGVYIPRGSMLNGVQTTAGITYYIGKKSAPPPPPAPPAPPQPLAALNAGTLSAGSGTLCQGRAITVRSNVSDPAGRAITYKWTVNGQPAGSNSAELTFTPDKPGSYMVELQADAPNSEGLAARTSKANTLSLNVQEYTAPTISSISVNPAAIEYGQSAALAATATGSACSTVSFQWTVTEGTVANPTSATTSFDSKSVRFDQGGKFQSKTVTITGKVTDDRGMSATSTGTLKVDYTPQSIRFSDVIFSKGGSRVNNCGKRVLLEELAPKAADPDYEIVLVGHIDNDEASKTKVPSKLDQQRALNALAVLTGGTGTCANVDPSRVKVDWVGTEQVADMQPALCGTSARSASKERPGSMASTADQNRRVEVWLVPKGTKLPSSFKGAKTVTPKELKRLGCPK</sequence>
<dbReference type="InterPro" id="IPR011250">
    <property type="entry name" value="OMP/PagP_B-barrel"/>
</dbReference>
<dbReference type="KEGG" id="pfer:IRI77_35530"/>
<feature type="domain" description="Outer membrane protein beta-barrel" evidence="4">
    <location>
        <begin position="25"/>
        <end position="213"/>
    </location>
</feature>
<dbReference type="InterPro" id="IPR013783">
    <property type="entry name" value="Ig-like_fold"/>
</dbReference>
<dbReference type="SUPFAM" id="SSF56925">
    <property type="entry name" value="OMPA-like"/>
    <property type="match status" value="1"/>
</dbReference>
<evidence type="ECO:0000313" key="5">
    <source>
        <dbReference type="EMBL" id="QOY87991.1"/>
    </source>
</evidence>
<reference evidence="5 6" key="1">
    <citation type="submission" date="2020-10" db="EMBL/GenBank/DDBJ databases">
        <title>Complete genome sequence of Paludibaculum fermentans P105T, a facultatively anaerobic acidobacterium capable of dissimilatory Fe(III) reduction.</title>
        <authorList>
            <person name="Dedysh S.N."/>
            <person name="Beletsky A.V."/>
            <person name="Kulichevskaya I.S."/>
            <person name="Mardanov A.V."/>
            <person name="Ravin N.V."/>
        </authorList>
    </citation>
    <scope>NUCLEOTIDE SEQUENCE [LARGE SCALE GENOMIC DNA]</scope>
    <source>
        <strain evidence="5 6">P105</strain>
    </source>
</reference>
<feature type="chain" id="PRO_5032739755" evidence="3">
    <location>
        <begin position="33"/>
        <end position="624"/>
    </location>
</feature>
<feature type="region of interest" description="Disordered" evidence="2">
    <location>
        <begin position="568"/>
        <end position="588"/>
    </location>
</feature>
<dbReference type="Gene3D" id="2.40.160.20">
    <property type="match status" value="1"/>
</dbReference>
<dbReference type="InterPro" id="IPR027385">
    <property type="entry name" value="Beta-barrel_OMP"/>
</dbReference>
<evidence type="ECO:0000259" key="4">
    <source>
        <dbReference type="Pfam" id="PF13505"/>
    </source>
</evidence>
<gene>
    <name evidence="5" type="ORF">IRI77_35530</name>
</gene>
<dbReference type="AlphaFoldDB" id="A0A7S7NQM0"/>
<evidence type="ECO:0000256" key="2">
    <source>
        <dbReference type="SAM" id="MobiDB-lite"/>
    </source>
</evidence>
<keyword evidence="1 3" id="KW-0732">Signal</keyword>
<feature type="signal peptide" evidence="3">
    <location>
        <begin position="1"/>
        <end position="32"/>
    </location>
</feature>
<dbReference type="Pfam" id="PF13505">
    <property type="entry name" value="OMP_b-brl"/>
    <property type="match status" value="1"/>
</dbReference>
<proteinExistence type="predicted"/>
<keyword evidence="6" id="KW-1185">Reference proteome</keyword>
<name>A0A7S7NQM0_PALFE</name>
<dbReference type="Gene3D" id="3.30.1330.60">
    <property type="entry name" value="OmpA-like domain"/>
    <property type="match status" value="1"/>
</dbReference>